<evidence type="ECO:0008006" key="5">
    <source>
        <dbReference type="Google" id="ProtNLM"/>
    </source>
</evidence>
<reference evidence="3 4" key="1">
    <citation type="submission" date="2018-01" db="EMBL/GenBank/DDBJ databases">
        <title>Superficieibacter electus gen. nov., sp. nov., an extended-spectrum beta-lactamase possessing member of the Enterobacteriaceae family, isolated from intensive care unit surfaces.</title>
        <authorList>
            <person name="Potter R.F."/>
            <person name="D'Souza A.W."/>
        </authorList>
    </citation>
    <scope>NUCLEOTIDE SEQUENCE [LARGE SCALE GENOMIC DNA]</scope>
    <source>
        <strain evidence="2 4">BP-1</strain>
        <strain evidence="1 3">BP-2</strain>
    </source>
</reference>
<dbReference type="RefSeq" id="WP_103675056.1">
    <property type="nucleotide sequence ID" value="NZ_PQGD01000005.1"/>
</dbReference>
<dbReference type="EMBL" id="PQGE01000003">
    <property type="protein sequence ID" value="POP46919.1"/>
    <property type="molecule type" value="Genomic_DNA"/>
</dbReference>
<organism evidence="2 4">
    <name type="scientific">Superficieibacter electus</name>
    <dbReference type="NCBI Taxonomy" id="2022662"/>
    <lineage>
        <taxon>Bacteria</taxon>
        <taxon>Pseudomonadati</taxon>
        <taxon>Pseudomonadota</taxon>
        <taxon>Gammaproteobacteria</taxon>
        <taxon>Enterobacterales</taxon>
        <taxon>Enterobacteriaceae</taxon>
        <taxon>Superficieibacter</taxon>
    </lineage>
</organism>
<evidence type="ECO:0000313" key="4">
    <source>
        <dbReference type="Proteomes" id="UP000247005"/>
    </source>
</evidence>
<sequence>MSVEKIGFMQDLCRVKKAASGRVSSWDQSGRNQDYWMIPAGETVRLADISGSGCITHIWMTQFCRRIKGPGLIDPTLGQYVAPINEINNALGVSWEEHDEAYYRKVLLKFYWDNQTEPSVIVPLGDFFCIGHSIPASFTSLPFMVSCRPEENYKPGATAACNCYLPMPFNERAIIEVENQNDIPYGQYFNIDFEFYPEKHAADVAYFHAWWKRENPCKGWAPELQVNSPEVNIANETGDNNYVLLDIDGEGHYIGCNLSVRHRQSTWWGEGDEMIFIDDDPAWPPTIHGTGTEDYFNHAWGMQNTSAPFIGSCLHDSHIAGFQTSYRFHITDPVHFKKRIRVTMEHGHANHLADDWASTVYWYQKLPSPSLTMQPVGERIPAKPGEPFAPLENISLSPQMLERKENARQRLNVWQEKRQAEVDKKIIATYTKSEKNKIVSPFSHK</sequence>
<comment type="caution">
    <text evidence="2">The sequence shown here is derived from an EMBL/GenBank/DDBJ whole genome shotgun (WGS) entry which is preliminary data.</text>
</comment>
<dbReference type="Proteomes" id="UP000237073">
    <property type="component" value="Unassembled WGS sequence"/>
</dbReference>
<accession>A0A2P5GSX1</accession>
<dbReference type="AlphaFoldDB" id="A0A2P5GSX1"/>
<protein>
    <recommendedName>
        <fullName evidence="5">DUF2961 domain-containing protein</fullName>
    </recommendedName>
</protein>
<name>A0A2P5GSX1_9ENTR</name>
<dbReference type="Proteomes" id="UP000247005">
    <property type="component" value="Unassembled WGS sequence"/>
</dbReference>
<evidence type="ECO:0000313" key="3">
    <source>
        <dbReference type="Proteomes" id="UP000237073"/>
    </source>
</evidence>
<dbReference type="Pfam" id="PF11175">
    <property type="entry name" value="DUF2961"/>
    <property type="match status" value="1"/>
</dbReference>
<keyword evidence="3" id="KW-1185">Reference proteome</keyword>
<evidence type="ECO:0000313" key="1">
    <source>
        <dbReference type="EMBL" id="POP46919.1"/>
    </source>
</evidence>
<gene>
    <name evidence="2" type="ORF">CHU32_07565</name>
    <name evidence="1" type="ORF">CHU33_04610</name>
</gene>
<dbReference type="EMBL" id="PQGD01000005">
    <property type="protein sequence ID" value="POP49657.1"/>
    <property type="molecule type" value="Genomic_DNA"/>
</dbReference>
<dbReference type="OrthoDB" id="2518538at2"/>
<proteinExistence type="predicted"/>
<evidence type="ECO:0000313" key="2">
    <source>
        <dbReference type="EMBL" id="POP49657.1"/>
    </source>
</evidence>
<dbReference type="InterPro" id="IPR021345">
    <property type="entry name" value="DUF2961"/>
</dbReference>
<dbReference type="Gene3D" id="2.60.120.1390">
    <property type="match status" value="1"/>
</dbReference>